<dbReference type="EMBL" id="CXSU01000012">
    <property type="protein sequence ID" value="CTQ51156.1"/>
    <property type="molecule type" value="Genomic_DNA"/>
</dbReference>
<accession>A0A0M6YQ68</accession>
<protein>
    <recommendedName>
        <fullName evidence="3">DUF1203 domain-containing protein</fullName>
    </recommendedName>
</protein>
<dbReference type="OrthoDB" id="118609at2"/>
<proteinExistence type="predicted"/>
<dbReference type="PIRSF" id="PIRSF034110">
    <property type="entry name" value="DUF1203"/>
    <property type="match status" value="1"/>
</dbReference>
<dbReference type="STRING" id="420998.JDO7802_03194"/>
<dbReference type="Pfam" id="PF06718">
    <property type="entry name" value="DUF1203"/>
    <property type="match status" value="1"/>
</dbReference>
<keyword evidence="2" id="KW-1185">Reference proteome</keyword>
<name>A0A0M6YQ68_9RHOB</name>
<evidence type="ECO:0000313" key="1">
    <source>
        <dbReference type="EMBL" id="CTQ51156.1"/>
    </source>
</evidence>
<sequence>MQFVPLDPTFVAHIRAGGPDANGQPADRAISDGTGVPCRSCLRDVPADDPYLICAARPFATLQPYAETGPIFLCEAACVPWADAGLPPILTTSPDYLIKGYTADDRIRYGTGAVVASADLMEEVGTRLADPALAYVDVRSARNNCFLTRAWRDVETARDIR</sequence>
<evidence type="ECO:0000313" key="2">
    <source>
        <dbReference type="Proteomes" id="UP000049222"/>
    </source>
</evidence>
<organism evidence="1 2">
    <name type="scientific">Jannaschia donghaensis</name>
    <dbReference type="NCBI Taxonomy" id="420998"/>
    <lineage>
        <taxon>Bacteria</taxon>
        <taxon>Pseudomonadati</taxon>
        <taxon>Pseudomonadota</taxon>
        <taxon>Alphaproteobacteria</taxon>
        <taxon>Rhodobacterales</taxon>
        <taxon>Roseobacteraceae</taxon>
        <taxon>Jannaschia</taxon>
    </lineage>
</organism>
<dbReference type="InterPro" id="IPR009593">
    <property type="entry name" value="DUF1203"/>
</dbReference>
<evidence type="ECO:0008006" key="3">
    <source>
        <dbReference type="Google" id="ProtNLM"/>
    </source>
</evidence>
<dbReference type="AlphaFoldDB" id="A0A0M6YQ68"/>
<gene>
    <name evidence="1" type="ORF">JDO7802_03194</name>
</gene>
<dbReference type="Proteomes" id="UP000049222">
    <property type="component" value="Unassembled WGS sequence"/>
</dbReference>
<dbReference type="RefSeq" id="WP_055086898.1">
    <property type="nucleotide sequence ID" value="NZ_CXSU01000012.1"/>
</dbReference>
<reference evidence="1 2" key="1">
    <citation type="submission" date="2015-07" db="EMBL/GenBank/DDBJ databases">
        <authorList>
            <person name="Noorani M."/>
        </authorList>
    </citation>
    <scope>NUCLEOTIDE SEQUENCE [LARGE SCALE GENOMIC DNA]</scope>
    <source>
        <strain evidence="1 2">CECT 7802</strain>
    </source>
</reference>